<name>A0AAD8RYQ1_LOLMU</name>
<sequence>MLRMRTTLLKDELKKLKKKMKDEQEARREAAIAADEKEGALRESITNLLNAADMPINRARKLSEDSMSDALSLATDSNVQVLGLLQKTMGALSKLFSMIFPKVSQKKTLGEMADTFFIDSSEAIEIPSTFSRADSSLNPSAIDESELVRHLRDQISRLNKDITNLHAMAALVKRKSEIATTIEQHALDRLRAATESLSCLALGSTLRACPGNTWHVGWLPCKYFLALTEELDERAFLCDSEPGRAASGSVAVQGGAGSFFRRGCQGSGQGPALEPQGALQPLVTLHMAPAASLAHVISASDSSLGSVGTMEKE</sequence>
<evidence type="ECO:0000256" key="1">
    <source>
        <dbReference type="SAM" id="Coils"/>
    </source>
</evidence>
<gene>
    <name evidence="2" type="ORF">QYE76_059831</name>
</gene>
<dbReference type="Proteomes" id="UP001231189">
    <property type="component" value="Unassembled WGS sequence"/>
</dbReference>
<protein>
    <submittedName>
        <fullName evidence="2">Uncharacterized protein</fullName>
    </submittedName>
</protein>
<organism evidence="2 3">
    <name type="scientific">Lolium multiflorum</name>
    <name type="common">Italian ryegrass</name>
    <name type="synonym">Lolium perenne subsp. multiflorum</name>
    <dbReference type="NCBI Taxonomy" id="4521"/>
    <lineage>
        <taxon>Eukaryota</taxon>
        <taxon>Viridiplantae</taxon>
        <taxon>Streptophyta</taxon>
        <taxon>Embryophyta</taxon>
        <taxon>Tracheophyta</taxon>
        <taxon>Spermatophyta</taxon>
        <taxon>Magnoliopsida</taxon>
        <taxon>Liliopsida</taxon>
        <taxon>Poales</taxon>
        <taxon>Poaceae</taxon>
        <taxon>BOP clade</taxon>
        <taxon>Pooideae</taxon>
        <taxon>Poodae</taxon>
        <taxon>Poeae</taxon>
        <taxon>Poeae Chloroplast Group 2 (Poeae type)</taxon>
        <taxon>Loliodinae</taxon>
        <taxon>Loliinae</taxon>
        <taxon>Lolium</taxon>
    </lineage>
</organism>
<accession>A0AAD8RYQ1</accession>
<comment type="caution">
    <text evidence="2">The sequence shown here is derived from an EMBL/GenBank/DDBJ whole genome shotgun (WGS) entry which is preliminary data.</text>
</comment>
<dbReference type="EMBL" id="JAUUTY010000004">
    <property type="protein sequence ID" value="KAK1642026.1"/>
    <property type="molecule type" value="Genomic_DNA"/>
</dbReference>
<evidence type="ECO:0000313" key="2">
    <source>
        <dbReference type="EMBL" id="KAK1642026.1"/>
    </source>
</evidence>
<dbReference type="AlphaFoldDB" id="A0AAD8RYQ1"/>
<evidence type="ECO:0000313" key="3">
    <source>
        <dbReference type="Proteomes" id="UP001231189"/>
    </source>
</evidence>
<feature type="coiled-coil region" evidence="1">
    <location>
        <begin position="6"/>
        <end position="43"/>
    </location>
</feature>
<keyword evidence="1" id="KW-0175">Coiled coil</keyword>
<reference evidence="2" key="1">
    <citation type="submission" date="2023-07" db="EMBL/GenBank/DDBJ databases">
        <title>A chromosome-level genome assembly of Lolium multiflorum.</title>
        <authorList>
            <person name="Chen Y."/>
            <person name="Copetti D."/>
            <person name="Kolliker R."/>
            <person name="Studer B."/>
        </authorList>
    </citation>
    <scope>NUCLEOTIDE SEQUENCE</scope>
    <source>
        <strain evidence="2">02402/16</strain>
        <tissue evidence="2">Leaf</tissue>
    </source>
</reference>
<keyword evidence="3" id="KW-1185">Reference proteome</keyword>
<proteinExistence type="predicted"/>